<keyword evidence="3" id="KW-1003">Cell membrane</keyword>
<feature type="domain" description="Ig-like" evidence="14">
    <location>
        <begin position="451"/>
        <end position="547"/>
    </location>
</feature>
<evidence type="ECO:0000256" key="1">
    <source>
        <dbReference type="ARBA" id="ARBA00004251"/>
    </source>
</evidence>
<feature type="region of interest" description="Disordered" evidence="12">
    <location>
        <begin position="601"/>
        <end position="648"/>
    </location>
</feature>
<dbReference type="Proteomes" id="UP001142489">
    <property type="component" value="Unassembled WGS sequence"/>
</dbReference>
<evidence type="ECO:0000256" key="7">
    <source>
        <dbReference type="ARBA" id="ARBA00022989"/>
    </source>
</evidence>
<protein>
    <recommendedName>
        <fullName evidence="14">Ig-like domain-containing protein</fullName>
    </recommendedName>
</protein>
<keyword evidence="9" id="KW-1015">Disulfide bond</keyword>
<dbReference type="PROSITE" id="PS50835">
    <property type="entry name" value="IG_LIKE"/>
    <property type="match status" value="5"/>
</dbReference>
<dbReference type="GO" id="GO:0098609">
    <property type="term" value="P:cell-cell adhesion"/>
    <property type="evidence" value="ECO:0007669"/>
    <property type="project" value="TreeGrafter"/>
</dbReference>
<dbReference type="OrthoDB" id="10048737at2759"/>
<feature type="domain" description="Ig-like" evidence="14">
    <location>
        <begin position="76"/>
        <end position="163"/>
    </location>
</feature>
<evidence type="ECO:0000313" key="16">
    <source>
        <dbReference type="Proteomes" id="UP001142489"/>
    </source>
</evidence>
<dbReference type="Pfam" id="PF08205">
    <property type="entry name" value="C2-set_2"/>
    <property type="match status" value="1"/>
</dbReference>
<feature type="compositionally biased region" description="Low complexity" evidence="12">
    <location>
        <begin position="603"/>
        <end position="612"/>
    </location>
</feature>
<keyword evidence="11" id="KW-0393">Immunoglobulin domain</keyword>
<organism evidence="15 16">
    <name type="scientific">Phrynocephalus forsythii</name>
    <dbReference type="NCBI Taxonomy" id="171643"/>
    <lineage>
        <taxon>Eukaryota</taxon>
        <taxon>Metazoa</taxon>
        <taxon>Chordata</taxon>
        <taxon>Craniata</taxon>
        <taxon>Vertebrata</taxon>
        <taxon>Euteleostomi</taxon>
        <taxon>Lepidosauria</taxon>
        <taxon>Squamata</taxon>
        <taxon>Bifurcata</taxon>
        <taxon>Unidentata</taxon>
        <taxon>Episquamata</taxon>
        <taxon>Toxicofera</taxon>
        <taxon>Iguania</taxon>
        <taxon>Acrodonta</taxon>
        <taxon>Agamidae</taxon>
        <taxon>Agaminae</taxon>
        <taxon>Phrynocephalus</taxon>
    </lineage>
</organism>
<dbReference type="InterPro" id="IPR036179">
    <property type="entry name" value="Ig-like_dom_sf"/>
</dbReference>
<feature type="domain" description="Ig-like" evidence="14">
    <location>
        <begin position="171"/>
        <end position="275"/>
    </location>
</feature>
<accession>A0A9Q0X6P1</accession>
<feature type="transmembrane region" description="Helical" evidence="13">
    <location>
        <begin position="61"/>
        <end position="83"/>
    </location>
</feature>
<gene>
    <name evidence="15" type="ORF">JRQ81_011689</name>
</gene>
<keyword evidence="16" id="KW-1185">Reference proteome</keyword>
<dbReference type="InterPro" id="IPR007110">
    <property type="entry name" value="Ig-like_dom"/>
</dbReference>
<name>A0A9Q0X6P1_9SAUR</name>
<dbReference type="InterPro" id="IPR013162">
    <property type="entry name" value="CD80_C2-set"/>
</dbReference>
<dbReference type="PANTHER" id="PTHR11640:SF51">
    <property type="entry name" value="KIN OF IRRE-LIKE PROTEIN 2"/>
    <property type="match status" value="1"/>
</dbReference>
<dbReference type="InterPro" id="IPR013783">
    <property type="entry name" value="Ig-like_fold"/>
</dbReference>
<dbReference type="InterPro" id="IPR003598">
    <property type="entry name" value="Ig_sub2"/>
</dbReference>
<evidence type="ECO:0000256" key="12">
    <source>
        <dbReference type="SAM" id="MobiDB-lite"/>
    </source>
</evidence>
<evidence type="ECO:0000256" key="3">
    <source>
        <dbReference type="ARBA" id="ARBA00022475"/>
    </source>
</evidence>
<feature type="domain" description="Ig-like" evidence="14">
    <location>
        <begin position="367"/>
        <end position="447"/>
    </location>
</feature>
<dbReference type="InterPro" id="IPR051275">
    <property type="entry name" value="Cell_adhesion_signaling"/>
</dbReference>
<evidence type="ECO:0000256" key="10">
    <source>
        <dbReference type="ARBA" id="ARBA00023180"/>
    </source>
</evidence>
<dbReference type="Gene3D" id="2.60.40.10">
    <property type="entry name" value="Immunoglobulins"/>
    <property type="match status" value="5"/>
</dbReference>
<evidence type="ECO:0000256" key="5">
    <source>
        <dbReference type="ARBA" id="ARBA00022729"/>
    </source>
</evidence>
<dbReference type="InterPro" id="IPR003599">
    <property type="entry name" value="Ig_sub"/>
</dbReference>
<evidence type="ECO:0000313" key="15">
    <source>
        <dbReference type="EMBL" id="KAJ7304159.1"/>
    </source>
</evidence>
<dbReference type="FunFam" id="2.60.40.10:FF:000103">
    <property type="entry name" value="Kirre like nephrin family adhesion molecule 3"/>
    <property type="match status" value="1"/>
</dbReference>
<dbReference type="Pfam" id="PF07679">
    <property type="entry name" value="I-set"/>
    <property type="match status" value="1"/>
</dbReference>
<sequence>MHQIRTAAGIIPAWRSEGLKADEGERTVGWKGDSCNEIASRGAPSRPFAPFSSMPSNMKTALLLTWTVSLGYFAHPGMAAYFFQQPMDQVIVSGQSVTLACVVMGYRGMVQWTKDGLALGGERDLPGWSRYSIVGDASAGQHNLRIDYAELDDDAVYECQATQAALRSQRAKLTVLIPPNDPEIHNGPVVHVISNIPYNLSCRAAGAKPAAEISWYRDGQRQDSAVYSKALMDDGKREVAVSTLLLTPSSRDMGSSFTCRVSNPAAPAGKQTTVTLNVQYPPVVILSVQPQTVPEGGKVSFLCTATSNPEVTGYRWAKGGVPIPEANGDSYEAVVDQSFFTEPVSCEVSNAVGSTNVSTLVDVHFGPRLVSQPKPLTVDVGADASFTCTWTGNPPLTLAWTKKGSTVVLSNGNTLHLKAVTQEDAGIYVCKAIVPRIGVAEKEVALAVNGPPIISAGPSQETTVGAKARLECLVGSAPAPERIAWAWGERVLDSGSLDRFSVDTVVTDQGVLSALLIDPTHDADFAVPYNCTAWNRFGSRSAAVNLRRQEVWSVLILGAMSASGVAAVLILVVFASLCYRRKHCRKAKRGTQLSKADILVQITTSESSPSRPSETEDEAKEPMATSSESPATSHTEHSEILEDDEGIQELKDPTNGYYKVRAHEEPCLGSSFSEYTPAPRPLFGGPSLYASAGPTQPKLYEYAHRYTLGTPGSRSAYDPHERLFPQENIYSGSTYLTAPYSRAFTSYVKPSSYDKAESGYEPSDQASKVSGCSRFSYTSLSQQSDYGRPAQQRMQTHV</sequence>
<evidence type="ECO:0000256" key="9">
    <source>
        <dbReference type="ARBA" id="ARBA00023157"/>
    </source>
</evidence>
<dbReference type="PANTHER" id="PTHR11640">
    <property type="entry name" value="NEPHRIN"/>
    <property type="match status" value="1"/>
</dbReference>
<comment type="similarity">
    <text evidence="2">Belongs to the immunoglobulin superfamily.</text>
</comment>
<dbReference type="InterPro" id="IPR013098">
    <property type="entry name" value="Ig_I-set"/>
</dbReference>
<keyword evidence="6" id="KW-0677">Repeat</keyword>
<feature type="transmembrane region" description="Helical" evidence="13">
    <location>
        <begin position="551"/>
        <end position="579"/>
    </location>
</feature>
<reference evidence="15" key="1">
    <citation type="journal article" date="2023" name="DNA Res.">
        <title>Chromosome-level genome assembly of Phrynocephalus forsythii using third-generation DNA sequencing and Hi-C analysis.</title>
        <authorList>
            <person name="Qi Y."/>
            <person name="Zhao W."/>
            <person name="Zhao Y."/>
            <person name="Niu C."/>
            <person name="Cao S."/>
            <person name="Zhang Y."/>
        </authorList>
    </citation>
    <scope>NUCLEOTIDE SEQUENCE</scope>
    <source>
        <tissue evidence="15">Muscle</tissue>
    </source>
</reference>
<dbReference type="SUPFAM" id="SSF48726">
    <property type="entry name" value="Immunoglobulin"/>
    <property type="match status" value="5"/>
</dbReference>
<evidence type="ECO:0000256" key="13">
    <source>
        <dbReference type="SAM" id="Phobius"/>
    </source>
</evidence>
<dbReference type="EMBL" id="JAPFRF010000023">
    <property type="protein sequence ID" value="KAJ7304159.1"/>
    <property type="molecule type" value="Genomic_DNA"/>
</dbReference>
<keyword evidence="10" id="KW-0325">Glycoprotein</keyword>
<feature type="domain" description="Ig-like" evidence="14">
    <location>
        <begin position="281"/>
        <end position="358"/>
    </location>
</feature>
<dbReference type="GO" id="GO:0005911">
    <property type="term" value="C:cell-cell junction"/>
    <property type="evidence" value="ECO:0007669"/>
    <property type="project" value="TreeGrafter"/>
</dbReference>
<dbReference type="SMART" id="SM00409">
    <property type="entry name" value="IG"/>
    <property type="match status" value="5"/>
</dbReference>
<feature type="region of interest" description="Disordered" evidence="12">
    <location>
        <begin position="779"/>
        <end position="798"/>
    </location>
</feature>
<dbReference type="GO" id="GO:0005886">
    <property type="term" value="C:plasma membrane"/>
    <property type="evidence" value="ECO:0007669"/>
    <property type="project" value="UniProtKB-SubCell"/>
</dbReference>
<evidence type="ECO:0000256" key="6">
    <source>
        <dbReference type="ARBA" id="ARBA00022737"/>
    </source>
</evidence>
<dbReference type="GO" id="GO:0050839">
    <property type="term" value="F:cell adhesion molecule binding"/>
    <property type="evidence" value="ECO:0007669"/>
    <property type="project" value="TreeGrafter"/>
</dbReference>
<dbReference type="Pfam" id="PF13927">
    <property type="entry name" value="Ig_3"/>
    <property type="match status" value="2"/>
</dbReference>
<dbReference type="SMART" id="SM00408">
    <property type="entry name" value="IGc2"/>
    <property type="match status" value="3"/>
</dbReference>
<keyword evidence="7 13" id="KW-1133">Transmembrane helix</keyword>
<evidence type="ECO:0000256" key="2">
    <source>
        <dbReference type="ARBA" id="ARBA00008637"/>
    </source>
</evidence>
<dbReference type="FunFam" id="2.60.40.10:FF:000077">
    <property type="entry name" value="Kirre like nephrin family adhesion molecule 3"/>
    <property type="match status" value="1"/>
</dbReference>
<comment type="caution">
    <text evidence="15">The sequence shown here is derived from an EMBL/GenBank/DDBJ whole genome shotgun (WGS) entry which is preliminary data.</text>
</comment>
<feature type="compositionally biased region" description="Polar residues" evidence="12">
    <location>
        <begin position="624"/>
        <end position="633"/>
    </location>
</feature>
<comment type="subcellular location">
    <subcellularLocation>
        <location evidence="1">Cell membrane</location>
        <topology evidence="1">Single-pass type I membrane protein</topology>
    </subcellularLocation>
</comment>
<evidence type="ECO:0000256" key="8">
    <source>
        <dbReference type="ARBA" id="ARBA00023136"/>
    </source>
</evidence>
<evidence type="ECO:0000259" key="14">
    <source>
        <dbReference type="PROSITE" id="PS50835"/>
    </source>
</evidence>
<keyword evidence="4 13" id="KW-0812">Transmembrane</keyword>
<evidence type="ECO:0000256" key="11">
    <source>
        <dbReference type="ARBA" id="ARBA00023319"/>
    </source>
</evidence>
<dbReference type="AlphaFoldDB" id="A0A9Q0X6P1"/>
<keyword evidence="8 13" id="KW-0472">Membrane</keyword>
<proteinExistence type="inferred from homology"/>
<evidence type="ECO:0000256" key="4">
    <source>
        <dbReference type="ARBA" id="ARBA00022692"/>
    </source>
</evidence>
<keyword evidence="5" id="KW-0732">Signal</keyword>